<proteinExistence type="predicted"/>
<comment type="caution">
    <text evidence="2">The sequence shown here is derived from an EMBL/GenBank/DDBJ whole genome shotgun (WGS) entry which is preliminary data.</text>
</comment>
<accession>A0AAX3J514</accession>
<dbReference type="Proteomes" id="UP000433737">
    <property type="component" value="Unassembled WGS sequence"/>
</dbReference>
<dbReference type="AlphaFoldDB" id="A0AAX3J514"/>
<dbReference type="EMBL" id="CABWMH010000008">
    <property type="protein sequence ID" value="VXB67261.1"/>
    <property type="molecule type" value="Genomic_DNA"/>
</dbReference>
<evidence type="ECO:0000313" key="3">
    <source>
        <dbReference type="Proteomes" id="UP000433737"/>
    </source>
</evidence>
<evidence type="ECO:0000313" key="2">
    <source>
        <dbReference type="EMBL" id="VXB67261.1"/>
    </source>
</evidence>
<feature type="region of interest" description="Disordered" evidence="1">
    <location>
        <begin position="1"/>
        <end position="21"/>
    </location>
</feature>
<organism evidence="2 3">
    <name type="scientific">Pantoea brenneri</name>
    <dbReference type="NCBI Taxonomy" id="472694"/>
    <lineage>
        <taxon>Bacteria</taxon>
        <taxon>Pseudomonadati</taxon>
        <taxon>Pseudomonadota</taxon>
        <taxon>Gammaproteobacteria</taxon>
        <taxon>Enterobacterales</taxon>
        <taxon>Erwiniaceae</taxon>
        <taxon>Pantoea</taxon>
    </lineage>
</organism>
<sequence length="21" mass="2451">MSPGIRIKVKRERMKNISPLP</sequence>
<reference evidence="2 3" key="1">
    <citation type="submission" date="2019-10" db="EMBL/GenBank/DDBJ databases">
        <authorList>
            <person name="Karimi E."/>
        </authorList>
    </citation>
    <scope>NUCLEOTIDE SEQUENCE [LARGE SCALE GENOMIC DNA]</scope>
    <source>
        <strain evidence="2">Pantoea sp. 111</strain>
    </source>
</reference>
<gene>
    <name evidence="2" type="ORF">PANT111_160330</name>
</gene>
<evidence type="ECO:0000256" key="1">
    <source>
        <dbReference type="SAM" id="MobiDB-lite"/>
    </source>
</evidence>
<protein>
    <submittedName>
        <fullName evidence="2">Uncharacterized protein</fullName>
    </submittedName>
</protein>
<name>A0AAX3J514_9GAMM</name>